<gene>
    <name evidence="1" type="ORF">GGR48_000312</name>
</gene>
<reference evidence="1 2" key="1">
    <citation type="submission" date="2020-08" db="EMBL/GenBank/DDBJ databases">
        <title>Genomic Encyclopedia of Type Strains, Phase IV (KMG-IV): sequencing the most valuable type-strain genomes for metagenomic binning, comparative biology and taxonomic classification.</title>
        <authorList>
            <person name="Goeker M."/>
        </authorList>
    </citation>
    <scope>NUCLEOTIDE SEQUENCE [LARGE SCALE GENOMIC DNA]</scope>
    <source>
        <strain evidence="1 2">DSM 19512</strain>
    </source>
</reference>
<name>A0A7W6A690_9SPHN</name>
<keyword evidence="2" id="KW-1185">Reference proteome</keyword>
<proteinExistence type="predicted"/>
<dbReference type="EMBL" id="JACIDH010000001">
    <property type="protein sequence ID" value="MBB3877909.1"/>
    <property type="molecule type" value="Genomic_DNA"/>
</dbReference>
<organism evidence="1 2">
    <name type="scientific">Sphingomonas pseudosanguinis</name>
    <dbReference type="NCBI Taxonomy" id="413712"/>
    <lineage>
        <taxon>Bacteria</taxon>
        <taxon>Pseudomonadati</taxon>
        <taxon>Pseudomonadota</taxon>
        <taxon>Alphaproteobacteria</taxon>
        <taxon>Sphingomonadales</taxon>
        <taxon>Sphingomonadaceae</taxon>
        <taxon>Sphingomonas</taxon>
    </lineage>
</organism>
<dbReference type="Proteomes" id="UP000538670">
    <property type="component" value="Unassembled WGS sequence"/>
</dbReference>
<evidence type="ECO:0000313" key="1">
    <source>
        <dbReference type="EMBL" id="MBB3877909.1"/>
    </source>
</evidence>
<evidence type="ECO:0008006" key="3">
    <source>
        <dbReference type="Google" id="ProtNLM"/>
    </source>
</evidence>
<dbReference type="RefSeq" id="WP_183950142.1">
    <property type="nucleotide sequence ID" value="NZ_JACIDH010000001.1"/>
</dbReference>
<dbReference type="Pfam" id="PF06528">
    <property type="entry name" value="Phage_P2_GpE"/>
    <property type="match status" value="1"/>
</dbReference>
<dbReference type="AlphaFoldDB" id="A0A7W6A690"/>
<comment type="caution">
    <text evidence="1">The sequence shown here is derived from an EMBL/GenBank/DDBJ whole genome shotgun (WGS) entry which is preliminary data.</text>
</comment>
<protein>
    <recommendedName>
        <fullName evidence="3">GpE family phage tail protein</fullName>
    </recommendedName>
</protein>
<evidence type="ECO:0000313" key="2">
    <source>
        <dbReference type="Proteomes" id="UP000538670"/>
    </source>
</evidence>
<accession>A0A7W6A690</accession>
<dbReference type="InterPro" id="IPR009493">
    <property type="entry name" value="P2_GpE"/>
</dbReference>
<sequence>MGDLAELWSWAPATMNDMTLAELLGWRADALERAKRRAQRER</sequence>